<reference evidence="7" key="1">
    <citation type="journal article" date="2023" name="G3 (Bethesda)">
        <title>Whole genome assembly and annotation of the endangered Caribbean coral Acropora cervicornis.</title>
        <authorList>
            <person name="Selwyn J.D."/>
            <person name="Vollmer S.V."/>
        </authorList>
    </citation>
    <scope>NUCLEOTIDE SEQUENCE</scope>
    <source>
        <strain evidence="7">K2</strain>
    </source>
</reference>
<dbReference type="Proteomes" id="UP001249851">
    <property type="component" value="Unassembled WGS sequence"/>
</dbReference>
<comment type="similarity">
    <text evidence="2">Belongs to the THOC7 family.</text>
</comment>
<feature type="region of interest" description="Disordered" evidence="6">
    <location>
        <begin position="209"/>
        <end position="233"/>
    </location>
</feature>
<dbReference type="InterPro" id="IPR008501">
    <property type="entry name" value="THOC7/Mft1"/>
</dbReference>
<dbReference type="GO" id="GO:0006406">
    <property type="term" value="P:mRNA export from nucleus"/>
    <property type="evidence" value="ECO:0007669"/>
    <property type="project" value="TreeGrafter"/>
</dbReference>
<keyword evidence="4" id="KW-0539">Nucleus</keyword>
<keyword evidence="3 5" id="KW-0175">Coiled coil</keyword>
<feature type="compositionally biased region" description="Polar residues" evidence="6">
    <location>
        <begin position="218"/>
        <end position="233"/>
    </location>
</feature>
<sequence length="233" mass="26957">MRRFIGTYTTTPFKVRASPPFELLAFKMASDDEIIRKRLLIDGEGAGDDRRITTLLKSFLKWCNSSNLEEGESDAAYQKIQLQLAQCEFAIRKTQTVFEMNEHETENYQKVYDEIEQSITHAYEEIASCKAELQQAKRIRRNRQEYDALAKVIAKHPERQETLKQIEELDKELNSLTGTKESLLSKLELRQKQFHLLINTIHELQRMLEEDKTDSEGEPSSSSVAEGSFMDTS</sequence>
<reference evidence="7" key="2">
    <citation type="journal article" date="2023" name="Science">
        <title>Genomic signatures of disease resistance in endangered staghorn corals.</title>
        <authorList>
            <person name="Vollmer S.V."/>
            <person name="Selwyn J.D."/>
            <person name="Despard B.A."/>
            <person name="Roesel C.L."/>
        </authorList>
    </citation>
    <scope>NUCLEOTIDE SEQUENCE</scope>
    <source>
        <strain evidence="7">K2</strain>
    </source>
</reference>
<comment type="subcellular location">
    <subcellularLocation>
        <location evidence="1">Nucleus</location>
    </subcellularLocation>
</comment>
<gene>
    <name evidence="7" type="ORF">P5673_004127</name>
</gene>
<dbReference type="PANTHER" id="PTHR23405">
    <property type="entry name" value="MAINTENANCE OF KILLER 16 MAK16 PROTEIN-RELATED"/>
    <property type="match status" value="1"/>
</dbReference>
<proteinExistence type="inferred from homology"/>
<accession>A0AAD9R2G6</accession>
<dbReference type="EMBL" id="JARQWQ010000006">
    <property type="protein sequence ID" value="KAK2571521.1"/>
    <property type="molecule type" value="Genomic_DNA"/>
</dbReference>
<evidence type="ECO:0000256" key="1">
    <source>
        <dbReference type="ARBA" id="ARBA00004123"/>
    </source>
</evidence>
<evidence type="ECO:0000313" key="8">
    <source>
        <dbReference type="Proteomes" id="UP001249851"/>
    </source>
</evidence>
<name>A0AAD9R2G6_ACRCE</name>
<evidence type="ECO:0000256" key="3">
    <source>
        <dbReference type="ARBA" id="ARBA00023054"/>
    </source>
</evidence>
<feature type="coiled-coil region" evidence="5">
    <location>
        <begin position="159"/>
        <end position="186"/>
    </location>
</feature>
<protein>
    <submittedName>
        <fullName evidence="7">THO complex subunit 7-like protein</fullName>
    </submittedName>
</protein>
<evidence type="ECO:0000256" key="4">
    <source>
        <dbReference type="ARBA" id="ARBA00023242"/>
    </source>
</evidence>
<dbReference type="GO" id="GO:0000445">
    <property type="term" value="C:THO complex part of transcription export complex"/>
    <property type="evidence" value="ECO:0007669"/>
    <property type="project" value="InterPro"/>
</dbReference>
<dbReference type="GO" id="GO:0006397">
    <property type="term" value="P:mRNA processing"/>
    <property type="evidence" value="ECO:0007669"/>
    <property type="project" value="InterPro"/>
</dbReference>
<dbReference type="Pfam" id="PF05615">
    <property type="entry name" value="THOC7"/>
    <property type="match status" value="1"/>
</dbReference>
<dbReference type="PANTHER" id="PTHR23405:SF5">
    <property type="entry name" value="THO COMPLEX SUBUNIT 7 HOMOLOG"/>
    <property type="match status" value="1"/>
</dbReference>
<evidence type="ECO:0000256" key="5">
    <source>
        <dbReference type="SAM" id="Coils"/>
    </source>
</evidence>
<evidence type="ECO:0000313" key="7">
    <source>
        <dbReference type="EMBL" id="KAK2571521.1"/>
    </source>
</evidence>
<evidence type="ECO:0000256" key="2">
    <source>
        <dbReference type="ARBA" id="ARBA00006482"/>
    </source>
</evidence>
<keyword evidence="8" id="KW-1185">Reference proteome</keyword>
<organism evidence="7 8">
    <name type="scientific">Acropora cervicornis</name>
    <name type="common">Staghorn coral</name>
    <dbReference type="NCBI Taxonomy" id="6130"/>
    <lineage>
        <taxon>Eukaryota</taxon>
        <taxon>Metazoa</taxon>
        <taxon>Cnidaria</taxon>
        <taxon>Anthozoa</taxon>
        <taxon>Hexacorallia</taxon>
        <taxon>Scleractinia</taxon>
        <taxon>Astrocoeniina</taxon>
        <taxon>Acroporidae</taxon>
        <taxon>Acropora</taxon>
    </lineage>
</organism>
<comment type="caution">
    <text evidence="7">The sequence shown here is derived from an EMBL/GenBank/DDBJ whole genome shotgun (WGS) entry which is preliminary data.</text>
</comment>
<dbReference type="AlphaFoldDB" id="A0AAD9R2G6"/>
<evidence type="ECO:0000256" key="6">
    <source>
        <dbReference type="SAM" id="MobiDB-lite"/>
    </source>
</evidence>
<dbReference type="Gene3D" id="1.10.287.1490">
    <property type="match status" value="1"/>
</dbReference>